<comment type="caution">
    <text evidence="1">The sequence shown here is derived from an EMBL/GenBank/DDBJ whole genome shotgun (WGS) entry which is preliminary data.</text>
</comment>
<evidence type="ECO:0000313" key="2">
    <source>
        <dbReference type="Proteomes" id="UP000789375"/>
    </source>
</evidence>
<accession>A0A9N9B414</accession>
<organism evidence="1 2">
    <name type="scientific">Funneliformis mosseae</name>
    <name type="common">Endomycorrhizal fungus</name>
    <name type="synonym">Glomus mosseae</name>
    <dbReference type="NCBI Taxonomy" id="27381"/>
    <lineage>
        <taxon>Eukaryota</taxon>
        <taxon>Fungi</taxon>
        <taxon>Fungi incertae sedis</taxon>
        <taxon>Mucoromycota</taxon>
        <taxon>Glomeromycotina</taxon>
        <taxon>Glomeromycetes</taxon>
        <taxon>Glomerales</taxon>
        <taxon>Glomeraceae</taxon>
        <taxon>Funneliformis</taxon>
    </lineage>
</organism>
<protein>
    <submittedName>
        <fullName evidence="1">9007_t:CDS:1</fullName>
    </submittedName>
</protein>
<dbReference type="Proteomes" id="UP000789375">
    <property type="component" value="Unassembled WGS sequence"/>
</dbReference>
<sequence>MLNYLMELSRAVNSANNNFVEDVIDESQIILKALLDNINISDIVKV</sequence>
<proteinExistence type="predicted"/>
<dbReference type="EMBL" id="CAJVPP010001356">
    <property type="protein sequence ID" value="CAG8550749.1"/>
    <property type="molecule type" value="Genomic_DNA"/>
</dbReference>
<evidence type="ECO:0000313" key="1">
    <source>
        <dbReference type="EMBL" id="CAG8550749.1"/>
    </source>
</evidence>
<gene>
    <name evidence="1" type="ORF">FMOSSE_LOCUS6454</name>
</gene>
<reference evidence="1" key="1">
    <citation type="submission" date="2021-06" db="EMBL/GenBank/DDBJ databases">
        <authorList>
            <person name="Kallberg Y."/>
            <person name="Tangrot J."/>
            <person name="Rosling A."/>
        </authorList>
    </citation>
    <scope>NUCLEOTIDE SEQUENCE</scope>
    <source>
        <strain evidence="1">87-6 pot B 2015</strain>
    </source>
</reference>
<name>A0A9N9B414_FUNMO</name>
<dbReference type="AlphaFoldDB" id="A0A9N9B414"/>
<keyword evidence="2" id="KW-1185">Reference proteome</keyword>